<keyword evidence="4" id="KW-1185">Reference proteome</keyword>
<dbReference type="EMBL" id="BAAAOF010000002">
    <property type="protein sequence ID" value="GAA1922145.1"/>
    <property type="molecule type" value="Genomic_DNA"/>
</dbReference>
<reference evidence="3 4" key="1">
    <citation type="journal article" date="2019" name="Int. J. Syst. Evol. Microbiol.">
        <title>The Global Catalogue of Microorganisms (GCM) 10K type strain sequencing project: providing services to taxonomists for standard genome sequencing and annotation.</title>
        <authorList>
            <consortium name="The Broad Institute Genomics Platform"/>
            <consortium name="The Broad Institute Genome Sequencing Center for Infectious Disease"/>
            <person name="Wu L."/>
            <person name="Ma J."/>
        </authorList>
    </citation>
    <scope>NUCLEOTIDE SEQUENCE [LARGE SCALE GENOMIC DNA]</scope>
    <source>
        <strain evidence="3 4">JCM 14900</strain>
    </source>
</reference>
<evidence type="ECO:0000256" key="1">
    <source>
        <dbReference type="SAM" id="MobiDB-lite"/>
    </source>
</evidence>
<proteinExistence type="predicted"/>
<dbReference type="Proteomes" id="UP001501343">
    <property type="component" value="Unassembled WGS sequence"/>
</dbReference>
<name>A0ABN2PIT9_9MICO</name>
<comment type="caution">
    <text evidence="3">The sequence shown here is derived from an EMBL/GenBank/DDBJ whole genome shotgun (WGS) entry which is preliminary data.</text>
</comment>
<keyword evidence="2" id="KW-1133">Transmembrane helix</keyword>
<organism evidence="3 4">
    <name type="scientific">Microbacterium aoyamense</name>
    <dbReference type="NCBI Taxonomy" id="344166"/>
    <lineage>
        <taxon>Bacteria</taxon>
        <taxon>Bacillati</taxon>
        <taxon>Actinomycetota</taxon>
        <taxon>Actinomycetes</taxon>
        <taxon>Micrococcales</taxon>
        <taxon>Microbacteriaceae</taxon>
        <taxon>Microbacterium</taxon>
    </lineage>
</organism>
<accession>A0ABN2PIT9</accession>
<evidence type="ECO:0000313" key="3">
    <source>
        <dbReference type="EMBL" id="GAA1922145.1"/>
    </source>
</evidence>
<keyword evidence="2" id="KW-0812">Transmembrane</keyword>
<evidence type="ECO:0000313" key="4">
    <source>
        <dbReference type="Proteomes" id="UP001501343"/>
    </source>
</evidence>
<gene>
    <name evidence="3" type="ORF">GCM10009775_13230</name>
</gene>
<keyword evidence="2" id="KW-0472">Membrane</keyword>
<evidence type="ECO:0008006" key="5">
    <source>
        <dbReference type="Google" id="ProtNLM"/>
    </source>
</evidence>
<protein>
    <recommendedName>
        <fullName evidence="5">SbsA Ig-like domain-containing protein</fullName>
    </recommendedName>
</protein>
<sequence length="483" mass="49394">MSTEPTTRRGAAGSRRERDRARRRRAYLRGFGIVLGALAVIGAGAAAVGVVQGPRVTAVQVDPAAATVSSGARLIVTTSQALADVDPAQVTVDPAVPFTVDTSGRSVGVRFTQPLWDETQYTVSIADVTGTGGGATATIVESFTTPAVDFHLLQRGGADGDGDGDTVLRADLAGETLPIFTSSHIEDFRATASHLVMSVRTDEDEASLIVSGPSGGGIRPLPLPGSGFVSNLQAADRGEVIGYTFSDADLGADGGLESALFTASLAAGASDADPTPIVVEGADPRVAEWRFVPDTDSILLLGFDGTLMLTGSTGGAGTSLGTALAIEGVAGTDAIVERLEGMVVIDLTDGSEQPLVAADGEESLGTLRSVLPVAGGGTLRTYGRFDDTGLVSEGTSVAFVSDDGTVSDVSDVPVEDALVQVCASPSGRYAAVLVAPSAVDNPYDTYQLPLPETLETRIVQISDGAPVETVSGFDISWCRVPPQ</sequence>
<feature type="region of interest" description="Disordered" evidence="1">
    <location>
        <begin position="1"/>
        <end position="21"/>
    </location>
</feature>
<dbReference type="RefSeq" id="WP_248146569.1">
    <property type="nucleotide sequence ID" value="NZ_BAAAOF010000002.1"/>
</dbReference>
<evidence type="ECO:0000256" key="2">
    <source>
        <dbReference type="SAM" id="Phobius"/>
    </source>
</evidence>
<feature type="transmembrane region" description="Helical" evidence="2">
    <location>
        <begin position="26"/>
        <end position="51"/>
    </location>
</feature>